<protein>
    <submittedName>
        <fullName evidence="3">Stringent starvation protein A</fullName>
    </submittedName>
</protein>
<dbReference type="STRING" id="717772.THIAE_09065"/>
<gene>
    <name evidence="3" type="primary">sspA</name>
    <name evidence="3" type="ORF">THIAE_09065</name>
</gene>
<dbReference type="EMBL" id="CP007030">
    <property type="protein sequence ID" value="AHF01886.1"/>
    <property type="molecule type" value="Genomic_DNA"/>
</dbReference>
<name>W0DYF6_9GAMM</name>
<evidence type="ECO:0000313" key="4">
    <source>
        <dbReference type="Proteomes" id="UP000005380"/>
    </source>
</evidence>
<dbReference type="InterPro" id="IPR050983">
    <property type="entry name" value="GST_Omega/HSP26"/>
</dbReference>
<accession>W0DYF6</accession>
<dbReference type="HOGENOM" id="CLU_011226_9_3_6"/>
<dbReference type="InterPro" id="IPR040079">
    <property type="entry name" value="Glutathione_S-Trfase"/>
</dbReference>
<proteinExistence type="predicted"/>
<dbReference type="Gene3D" id="1.20.1050.10">
    <property type="match status" value="1"/>
</dbReference>
<sequence>MSDIPLTKRSVMTLFSDPRSPNSHRVRLVAKEKDIPMDVIEVDPDNLPEDLVELNPYASLPTLVDRDLILYDAQVIIEYLDERYPHPPLMSVDPISKARSRQQLRQIETEWYPLVETIVRNENADAVKVARRDLTERLIQMIPVFAHRPFFMSDDYTLVDASLAVLLWRLPSLGIDLPKSAKAITDYSNRLMEREMFNESLSDDELDMNDA</sequence>
<dbReference type="KEGG" id="tao:THIAE_09065"/>
<dbReference type="Proteomes" id="UP000005380">
    <property type="component" value="Chromosome"/>
</dbReference>
<dbReference type="SUPFAM" id="SSF47616">
    <property type="entry name" value="GST C-terminal domain-like"/>
    <property type="match status" value="1"/>
</dbReference>
<dbReference type="InterPro" id="IPR036249">
    <property type="entry name" value="Thioredoxin-like_sf"/>
</dbReference>
<dbReference type="PANTHER" id="PTHR43968">
    <property type="match status" value="1"/>
</dbReference>
<dbReference type="AlphaFoldDB" id="W0DYF6"/>
<dbReference type="eggNOG" id="COG0625">
    <property type="taxonomic scope" value="Bacteria"/>
</dbReference>
<dbReference type="FunCoup" id="W0DYF6">
    <property type="interactions" value="250"/>
</dbReference>
<evidence type="ECO:0000259" key="2">
    <source>
        <dbReference type="PROSITE" id="PS50405"/>
    </source>
</evidence>
<dbReference type="SUPFAM" id="SSF52833">
    <property type="entry name" value="Thioredoxin-like"/>
    <property type="match status" value="1"/>
</dbReference>
<dbReference type="InParanoid" id="W0DYF6"/>
<dbReference type="PROSITE" id="PS50404">
    <property type="entry name" value="GST_NTER"/>
    <property type="match status" value="1"/>
</dbReference>
<dbReference type="Pfam" id="PF00043">
    <property type="entry name" value="GST_C"/>
    <property type="match status" value="1"/>
</dbReference>
<dbReference type="RefSeq" id="WP_006460877.1">
    <property type="nucleotide sequence ID" value="NZ_CP007030.1"/>
</dbReference>
<dbReference type="PROSITE" id="PS50405">
    <property type="entry name" value="GST_CTER"/>
    <property type="match status" value="1"/>
</dbReference>
<reference evidence="3 4" key="1">
    <citation type="submission" date="2013-12" db="EMBL/GenBank/DDBJ databases">
        <authorList>
            <consortium name="DOE Joint Genome Institute"/>
            <person name="Kappler U."/>
            <person name="Huntemann M."/>
            <person name="Han J."/>
            <person name="Chen A."/>
            <person name="Kyrpides N."/>
            <person name="Mavromatis K."/>
            <person name="Markowitz V."/>
            <person name="Palaniappan K."/>
            <person name="Ivanova N."/>
            <person name="Schaumberg A."/>
            <person name="Pati A."/>
            <person name="Liolios K."/>
            <person name="Nordberg H.P."/>
            <person name="Cantor M.N."/>
            <person name="Hua S.X."/>
            <person name="Woyke T."/>
        </authorList>
    </citation>
    <scope>NUCLEOTIDE SEQUENCE [LARGE SCALE GENOMIC DNA]</scope>
    <source>
        <strain evidence="4">AL2</strain>
    </source>
</reference>
<dbReference type="Gene3D" id="3.40.30.10">
    <property type="entry name" value="Glutaredoxin"/>
    <property type="match status" value="1"/>
</dbReference>
<feature type="domain" description="GST C-terminal" evidence="2">
    <location>
        <begin position="93"/>
        <end position="211"/>
    </location>
</feature>
<organism evidence="3 4">
    <name type="scientific">Thiomicrospira aerophila AL3</name>
    <dbReference type="NCBI Taxonomy" id="717772"/>
    <lineage>
        <taxon>Bacteria</taxon>
        <taxon>Pseudomonadati</taxon>
        <taxon>Pseudomonadota</taxon>
        <taxon>Gammaproteobacteria</taxon>
        <taxon>Thiotrichales</taxon>
        <taxon>Piscirickettsiaceae</taxon>
        <taxon>Thiomicrospira</taxon>
    </lineage>
</organism>
<feature type="domain" description="GST N-terminal" evidence="1">
    <location>
        <begin position="10"/>
        <end position="88"/>
    </location>
</feature>
<keyword evidence="4" id="KW-1185">Reference proteome</keyword>
<dbReference type="OrthoDB" id="9781431at2"/>
<dbReference type="Pfam" id="PF13417">
    <property type="entry name" value="GST_N_3"/>
    <property type="match status" value="1"/>
</dbReference>
<dbReference type="InterPro" id="IPR004045">
    <property type="entry name" value="Glutathione_S-Trfase_N"/>
</dbReference>
<dbReference type="SFLD" id="SFLDS00019">
    <property type="entry name" value="Glutathione_Transferase_(cytos"/>
    <property type="match status" value="1"/>
</dbReference>
<dbReference type="InterPro" id="IPR010987">
    <property type="entry name" value="Glutathione-S-Trfase_C-like"/>
</dbReference>
<evidence type="ECO:0000313" key="3">
    <source>
        <dbReference type="EMBL" id="AHF01886.1"/>
    </source>
</evidence>
<dbReference type="GO" id="GO:0005737">
    <property type="term" value="C:cytoplasm"/>
    <property type="evidence" value="ECO:0007669"/>
    <property type="project" value="TreeGrafter"/>
</dbReference>
<dbReference type="InterPro" id="IPR036282">
    <property type="entry name" value="Glutathione-S-Trfase_C_sf"/>
</dbReference>
<dbReference type="SFLD" id="SFLDG00358">
    <property type="entry name" value="Main_(cytGST)"/>
    <property type="match status" value="1"/>
</dbReference>
<evidence type="ECO:0000259" key="1">
    <source>
        <dbReference type="PROSITE" id="PS50404"/>
    </source>
</evidence>
<dbReference type="InterPro" id="IPR004046">
    <property type="entry name" value="GST_C"/>
</dbReference>
<dbReference type="PANTHER" id="PTHR43968:SF6">
    <property type="entry name" value="GLUTATHIONE S-TRANSFERASE OMEGA"/>
    <property type="match status" value="1"/>
</dbReference>